<dbReference type="GO" id="GO:0006298">
    <property type="term" value="P:mismatch repair"/>
    <property type="evidence" value="ECO:0007669"/>
    <property type="project" value="TreeGrafter"/>
</dbReference>
<dbReference type="GO" id="GO:0003684">
    <property type="term" value="F:damaged DNA binding"/>
    <property type="evidence" value="ECO:0007669"/>
    <property type="project" value="InterPro"/>
</dbReference>
<feature type="region of interest" description="Disordered" evidence="6">
    <location>
        <begin position="727"/>
        <end position="784"/>
    </location>
</feature>
<evidence type="ECO:0000256" key="2">
    <source>
        <dbReference type="ARBA" id="ARBA00009525"/>
    </source>
</evidence>
<dbReference type="InterPro" id="IPR018328">
    <property type="entry name" value="Rad4_beta-hairpin_dom3"/>
</dbReference>
<feature type="region of interest" description="Disordered" evidence="6">
    <location>
        <begin position="803"/>
        <end position="958"/>
    </location>
</feature>
<accession>A0A8J8WHF5</accession>
<dbReference type="SUPFAM" id="SSF54001">
    <property type="entry name" value="Cysteine proteinases"/>
    <property type="match status" value="1"/>
</dbReference>
<feature type="compositionally biased region" description="Acidic residues" evidence="6">
    <location>
        <begin position="945"/>
        <end position="958"/>
    </location>
</feature>
<evidence type="ECO:0000256" key="5">
    <source>
        <dbReference type="ARBA" id="ARBA00023242"/>
    </source>
</evidence>
<comment type="subcellular location">
    <subcellularLocation>
        <location evidence="1">Nucleus</location>
    </subcellularLocation>
</comment>
<feature type="compositionally biased region" description="Polar residues" evidence="6">
    <location>
        <begin position="913"/>
        <end position="923"/>
    </location>
</feature>
<reference evidence="10" key="1">
    <citation type="journal article" date="2020" name="Front. Microbiol.">
        <title>Gene regulatory networks of Penicillium echinulatum 2HH and Penicillium oxalicum 114-2 inferred by a computational biology approach.</title>
        <authorList>
            <person name="Lenz A.R."/>
            <person name="Galan-Vasquez E."/>
            <person name="Balbinot E."/>
            <person name="De Abreu F.P."/>
            <person name="De Oliveira N.S."/>
            <person name="Da Rosa L.O."/>
            <person name="De Avila E Silva S."/>
            <person name="Camassola M."/>
            <person name="Dillon A.J.P."/>
            <person name="Perez-Rueda E."/>
        </authorList>
    </citation>
    <scope>NUCLEOTIDE SEQUENCE</scope>
    <source>
        <strain evidence="10">S1M29</strain>
    </source>
</reference>
<keyword evidence="4" id="KW-0234">DNA repair</keyword>
<feature type="compositionally biased region" description="Polar residues" evidence="6">
    <location>
        <begin position="868"/>
        <end position="882"/>
    </location>
</feature>
<dbReference type="SMART" id="SM01030">
    <property type="entry name" value="BHD_1"/>
    <property type="match status" value="1"/>
</dbReference>
<feature type="compositionally biased region" description="Basic and acidic residues" evidence="6">
    <location>
        <begin position="811"/>
        <end position="822"/>
    </location>
</feature>
<feature type="region of interest" description="Disordered" evidence="6">
    <location>
        <begin position="317"/>
        <end position="351"/>
    </location>
</feature>
<dbReference type="GO" id="GO:0000111">
    <property type="term" value="C:nucleotide-excision repair factor 2 complex"/>
    <property type="evidence" value="ECO:0007669"/>
    <property type="project" value="TreeGrafter"/>
</dbReference>
<evidence type="ECO:0000256" key="4">
    <source>
        <dbReference type="ARBA" id="ARBA00023204"/>
    </source>
</evidence>
<keyword evidence="3" id="KW-0227">DNA damage</keyword>
<keyword evidence="11" id="KW-1185">Reference proteome</keyword>
<dbReference type="SMART" id="SM01031">
    <property type="entry name" value="BHD_2"/>
    <property type="match status" value="1"/>
</dbReference>
<evidence type="ECO:0000259" key="8">
    <source>
        <dbReference type="SMART" id="SM01031"/>
    </source>
</evidence>
<dbReference type="GO" id="GO:0003697">
    <property type="term" value="F:single-stranded DNA binding"/>
    <property type="evidence" value="ECO:0007669"/>
    <property type="project" value="TreeGrafter"/>
</dbReference>
<proteinExistence type="inferred from homology"/>
<evidence type="ECO:0000259" key="7">
    <source>
        <dbReference type="SMART" id="SM01030"/>
    </source>
</evidence>
<dbReference type="Gene3D" id="3.90.260.10">
    <property type="entry name" value="Transglutaminase-like"/>
    <property type="match status" value="1"/>
</dbReference>
<comment type="similarity">
    <text evidence="2">Belongs to the XPC family.</text>
</comment>
<dbReference type="InterPro" id="IPR018325">
    <property type="entry name" value="Rad4/PNGase_transGLS-fold"/>
</dbReference>
<dbReference type="Pfam" id="PF03835">
    <property type="entry name" value="Rad4"/>
    <property type="match status" value="1"/>
</dbReference>
<dbReference type="PANTHER" id="PTHR12135">
    <property type="entry name" value="DNA REPAIR PROTEIN XP-C / RAD4"/>
    <property type="match status" value="1"/>
</dbReference>
<feature type="domain" description="Rad4 beta-hairpin" evidence="8">
    <location>
        <begin position="546"/>
        <end position="604"/>
    </location>
</feature>
<feature type="compositionally biased region" description="Gly residues" evidence="6">
    <location>
        <begin position="751"/>
        <end position="779"/>
    </location>
</feature>
<comment type="caution">
    <text evidence="10">The sequence shown here is derived from an EMBL/GenBank/DDBJ whole genome shotgun (WGS) entry which is preliminary data.</text>
</comment>
<dbReference type="AlphaFoldDB" id="A0A8J8WHF5"/>
<evidence type="ECO:0000313" key="11">
    <source>
        <dbReference type="Proteomes" id="UP000631181"/>
    </source>
</evidence>
<feature type="domain" description="Rad4 beta-hairpin" evidence="7">
    <location>
        <begin position="484"/>
        <end position="544"/>
    </location>
</feature>
<feature type="compositionally biased region" description="Acidic residues" evidence="6">
    <location>
        <begin position="82"/>
        <end position="92"/>
    </location>
</feature>
<feature type="region of interest" description="Disordered" evidence="6">
    <location>
        <begin position="17"/>
        <end position="92"/>
    </location>
</feature>
<name>A0A8J8WHF5_9EURO</name>
<evidence type="ECO:0000259" key="9">
    <source>
        <dbReference type="SMART" id="SM01032"/>
    </source>
</evidence>
<evidence type="ECO:0000256" key="3">
    <source>
        <dbReference type="ARBA" id="ARBA00022763"/>
    </source>
</evidence>
<dbReference type="Gene3D" id="3.30.60.290">
    <property type="entry name" value="Rad4, beta-hairpin domain BHD2"/>
    <property type="match status" value="1"/>
</dbReference>
<evidence type="ECO:0000256" key="6">
    <source>
        <dbReference type="SAM" id="MobiDB-lite"/>
    </source>
</evidence>
<dbReference type="FunFam" id="3.30.70.2460:FF:000001">
    <property type="entry name" value="DNA repair protein Rad4 family"/>
    <property type="match status" value="1"/>
</dbReference>
<dbReference type="InterPro" id="IPR036985">
    <property type="entry name" value="Transglutaminase-like_sf"/>
</dbReference>
<feature type="compositionally biased region" description="Basic and acidic residues" evidence="6">
    <location>
        <begin position="734"/>
        <end position="749"/>
    </location>
</feature>
<dbReference type="Pfam" id="PF10405">
    <property type="entry name" value="BHD_3"/>
    <property type="match status" value="1"/>
</dbReference>
<gene>
    <name evidence="10" type="ORF">PECM_006074</name>
</gene>
<dbReference type="InterPro" id="IPR042488">
    <property type="entry name" value="Rad4_BHD3_sf"/>
</dbReference>
<dbReference type="GO" id="GO:0071942">
    <property type="term" value="C:XPC complex"/>
    <property type="evidence" value="ECO:0007669"/>
    <property type="project" value="TreeGrafter"/>
</dbReference>
<dbReference type="InterPro" id="IPR038765">
    <property type="entry name" value="Papain-like_cys_pep_sf"/>
</dbReference>
<dbReference type="Gene3D" id="2.20.20.110">
    <property type="entry name" value="Rad4, beta-hairpin domain BHD1"/>
    <property type="match status" value="1"/>
</dbReference>
<organism evidence="10 11">
    <name type="scientific">Penicillium ucsense</name>
    <dbReference type="NCBI Taxonomy" id="2839758"/>
    <lineage>
        <taxon>Eukaryota</taxon>
        <taxon>Fungi</taxon>
        <taxon>Dikarya</taxon>
        <taxon>Ascomycota</taxon>
        <taxon>Pezizomycotina</taxon>
        <taxon>Eurotiomycetes</taxon>
        <taxon>Eurotiomycetidae</taxon>
        <taxon>Eurotiales</taxon>
        <taxon>Aspergillaceae</taxon>
        <taxon>Penicillium</taxon>
    </lineage>
</organism>
<dbReference type="InterPro" id="IPR018326">
    <property type="entry name" value="Rad4_beta-hairpin_dom1"/>
</dbReference>
<sequence>MPSDELAEVYQEMLAEAEARDPEQFHSDRPIKRRKVGGSNGVPTKAIPIDSSKSAEPATSSALDHGSPLRHPHSQVIYDSTSSEESDIEWEDVDVEQPAPTARVKTNVNENRDETLQITLDEQPETSKKRVMRRKPLSKAEKELRLDTHKAHLLCLLAHVQIRNKWCNDNALQSHLKTMLPRNITKLLHPDETKHKVTQSTTFMDGLYQAGDRFARRFRVTKTGLKRAYWAEDPTQLKEEMERIMSEGDTFLSKDEFLARAHILQGSRDFGAQLFCALLRAAAVEARLVCSLQTLPFSGTTKDPAPARKSQNYIVLSSDDQGSPKDESQGQLSPPKIPSQQQRIGRPTFHSRPAATTLREKIPARPSESPYPVFWVEAYNEAIGKWLPIDPIVTKTLAKPSKLEPPASDIYNSMSYVVAFEDDASARDVTRRYAKAFNAKTRKVRVESTPNGEKWWNMALAAYEKPFLEDRDDDEFAELTTKSAAEGMPRNLMDFKDHPVYALERHLRRNEVIFPKHVVGHVGLSKAGSKNDNLETVYRRSDVHVVRSADRWYRLGRDVKVGEQPLKHVTAHKAKSGFASDEEDQENEETPLYAEYQTEVYQPPPVVQGRLPKNAYGNLDVYVPSMVPSGAVHVRHPDAARAANLLGIDYADAVTGFEFRGRRGTAVFSGIVVVKENLEALQETISAIADDRRQAAMEARSEESLRLWRLFLTKLRIAERVKVYASEDETMDSGTRRDSPRDSETERTSHKGGGFLPGEGGGFLPDEGGGFLPEEGGGSLPEEDEGFLAEDVGLNLDRLAGAADGVSGQSPDHEVHTTRVDGYDSSVTDPQVPRINQIPPTEEKGTKPQTGTKTKRPKPPRYELIVVPSNNGVKTSNPGNTNNHDRDVKSSSAFAPMAMESSTQGDSKPVSLATISPSASPTIGCQPAAVVDSDSEIEKGSLLSEDPEDEDAIPEWLL</sequence>
<dbReference type="GO" id="GO:0006289">
    <property type="term" value="P:nucleotide-excision repair"/>
    <property type="evidence" value="ECO:0007669"/>
    <property type="project" value="InterPro"/>
</dbReference>
<dbReference type="GO" id="GO:0005737">
    <property type="term" value="C:cytoplasm"/>
    <property type="evidence" value="ECO:0007669"/>
    <property type="project" value="TreeGrafter"/>
</dbReference>
<feature type="domain" description="Rad4 beta-hairpin" evidence="9">
    <location>
        <begin position="611"/>
        <end position="685"/>
    </location>
</feature>
<dbReference type="Pfam" id="PF10404">
    <property type="entry name" value="BHD_2"/>
    <property type="match status" value="1"/>
</dbReference>
<dbReference type="InterPro" id="IPR004583">
    <property type="entry name" value="DNA_repair_Rad4"/>
</dbReference>
<dbReference type="Proteomes" id="UP000631181">
    <property type="component" value="Unassembled WGS sequence"/>
</dbReference>
<dbReference type="EMBL" id="WIWV01000047">
    <property type="protein sequence ID" value="KAF7716003.1"/>
    <property type="molecule type" value="Genomic_DNA"/>
</dbReference>
<evidence type="ECO:0000256" key="1">
    <source>
        <dbReference type="ARBA" id="ARBA00004123"/>
    </source>
</evidence>
<feature type="compositionally biased region" description="Polar residues" evidence="6">
    <location>
        <begin position="51"/>
        <end position="62"/>
    </location>
</feature>
<dbReference type="InterPro" id="IPR018327">
    <property type="entry name" value="BHD_2"/>
</dbReference>
<dbReference type="SMART" id="SM01032">
    <property type="entry name" value="BHD_3"/>
    <property type="match status" value="1"/>
</dbReference>
<evidence type="ECO:0000313" key="10">
    <source>
        <dbReference type="EMBL" id="KAF7716003.1"/>
    </source>
</evidence>
<dbReference type="Pfam" id="PF10403">
    <property type="entry name" value="BHD_1"/>
    <property type="match status" value="1"/>
</dbReference>
<feature type="compositionally biased region" description="Basic and acidic residues" evidence="6">
    <location>
        <begin position="17"/>
        <end position="30"/>
    </location>
</feature>
<protein>
    <submittedName>
        <fullName evidence="10">Uncharacterized protein</fullName>
    </submittedName>
</protein>
<dbReference type="Gene3D" id="3.30.70.2460">
    <property type="entry name" value="Rad4, beta-hairpin domain BHD3"/>
    <property type="match status" value="1"/>
</dbReference>
<keyword evidence="5" id="KW-0539">Nucleus</keyword>
<dbReference type="OrthoDB" id="300780at2759"/>
<dbReference type="PANTHER" id="PTHR12135:SF0">
    <property type="entry name" value="DNA REPAIR PROTEIN COMPLEMENTING XP-C CELLS"/>
    <property type="match status" value="1"/>
</dbReference>